<dbReference type="InterPro" id="IPR014729">
    <property type="entry name" value="Rossmann-like_a/b/a_fold"/>
</dbReference>
<feature type="signal peptide" evidence="12">
    <location>
        <begin position="1"/>
        <end position="18"/>
    </location>
</feature>
<comment type="catalytic activity">
    <reaction evidence="10">
        <text>tRNA(Tyr) + L-tyrosine + ATP = L-tyrosyl-tRNA(Tyr) + AMP + diphosphate + H(+)</text>
        <dbReference type="Rhea" id="RHEA:10220"/>
        <dbReference type="Rhea" id="RHEA-COMP:9706"/>
        <dbReference type="Rhea" id="RHEA-COMP:9707"/>
        <dbReference type="ChEBI" id="CHEBI:15378"/>
        <dbReference type="ChEBI" id="CHEBI:30616"/>
        <dbReference type="ChEBI" id="CHEBI:33019"/>
        <dbReference type="ChEBI" id="CHEBI:58315"/>
        <dbReference type="ChEBI" id="CHEBI:78442"/>
        <dbReference type="ChEBI" id="CHEBI:78536"/>
        <dbReference type="ChEBI" id="CHEBI:456215"/>
        <dbReference type="EC" id="6.1.1.1"/>
    </reaction>
</comment>
<comment type="similarity">
    <text evidence="2">Belongs to the class-I aminoacyl-tRNA synthetase family.</text>
</comment>
<evidence type="ECO:0000256" key="7">
    <source>
        <dbReference type="ARBA" id="ARBA00022917"/>
    </source>
</evidence>
<dbReference type="InterPro" id="IPR050489">
    <property type="entry name" value="Tyr-tRNA_synthase"/>
</dbReference>
<evidence type="ECO:0000256" key="8">
    <source>
        <dbReference type="ARBA" id="ARBA00023146"/>
    </source>
</evidence>
<keyword evidence="7" id="KW-0648">Protein biosynthesis</keyword>
<dbReference type="EC" id="6.1.1.1" evidence="3"/>
<dbReference type="PANTHER" id="PTHR46264">
    <property type="entry name" value="TYROSINE-TRNA LIGASE"/>
    <property type="match status" value="1"/>
</dbReference>
<evidence type="ECO:0000256" key="6">
    <source>
        <dbReference type="ARBA" id="ARBA00022840"/>
    </source>
</evidence>
<protein>
    <recommendedName>
        <fullName evidence="3">tyrosine--tRNA ligase</fullName>
        <ecNumber evidence="3">6.1.1.1</ecNumber>
    </recommendedName>
    <alternativeName>
        <fullName evidence="9">Tyrosyl-tRNA synthetase</fullName>
    </alternativeName>
</protein>
<organism evidence="13 14">
    <name type="scientific">Chrysochromulina tobinii</name>
    <dbReference type="NCBI Taxonomy" id="1460289"/>
    <lineage>
        <taxon>Eukaryota</taxon>
        <taxon>Haptista</taxon>
        <taxon>Haptophyta</taxon>
        <taxon>Prymnesiophyceae</taxon>
        <taxon>Prymnesiales</taxon>
        <taxon>Chrysochromulinaceae</taxon>
        <taxon>Chrysochromulina</taxon>
    </lineage>
</organism>
<feature type="chain" id="PRO_5005601661" description="tyrosine--tRNA ligase" evidence="12">
    <location>
        <begin position="19"/>
        <end position="761"/>
    </location>
</feature>
<evidence type="ECO:0000256" key="9">
    <source>
        <dbReference type="ARBA" id="ARBA00033323"/>
    </source>
</evidence>
<accession>A0A0M0J9H8</accession>
<feature type="compositionally biased region" description="Low complexity" evidence="11">
    <location>
        <begin position="29"/>
        <end position="43"/>
    </location>
</feature>
<dbReference type="AlphaFoldDB" id="A0A0M0J9H8"/>
<dbReference type="Gene3D" id="3.40.50.620">
    <property type="entry name" value="HUPs"/>
    <property type="match status" value="2"/>
</dbReference>
<keyword evidence="12" id="KW-0732">Signal</keyword>
<evidence type="ECO:0000256" key="4">
    <source>
        <dbReference type="ARBA" id="ARBA00022598"/>
    </source>
</evidence>
<dbReference type="NCBIfam" id="NF006330">
    <property type="entry name" value="PRK08560.1"/>
    <property type="match status" value="1"/>
</dbReference>
<dbReference type="GO" id="GO:0004831">
    <property type="term" value="F:tyrosine-tRNA ligase activity"/>
    <property type="evidence" value="ECO:0007669"/>
    <property type="project" value="UniProtKB-EC"/>
</dbReference>
<proteinExistence type="inferred from homology"/>
<evidence type="ECO:0000256" key="11">
    <source>
        <dbReference type="SAM" id="MobiDB-lite"/>
    </source>
</evidence>
<dbReference type="Proteomes" id="UP000037460">
    <property type="component" value="Unassembled WGS sequence"/>
</dbReference>
<evidence type="ECO:0000256" key="12">
    <source>
        <dbReference type="SAM" id="SignalP"/>
    </source>
</evidence>
<dbReference type="GO" id="GO:0005524">
    <property type="term" value="F:ATP binding"/>
    <property type="evidence" value="ECO:0007669"/>
    <property type="project" value="UniProtKB-KW"/>
</dbReference>
<feature type="region of interest" description="Disordered" evidence="11">
    <location>
        <begin position="29"/>
        <end position="53"/>
    </location>
</feature>
<evidence type="ECO:0000256" key="1">
    <source>
        <dbReference type="ARBA" id="ARBA00002025"/>
    </source>
</evidence>
<evidence type="ECO:0000256" key="3">
    <source>
        <dbReference type="ARBA" id="ARBA00013160"/>
    </source>
</evidence>
<keyword evidence="5" id="KW-0547">Nucleotide-binding</keyword>
<dbReference type="Pfam" id="PF00579">
    <property type="entry name" value="tRNA-synt_1b"/>
    <property type="match status" value="1"/>
</dbReference>
<gene>
    <name evidence="13" type="ORF">Ctob_002042</name>
</gene>
<evidence type="ECO:0000313" key="14">
    <source>
        <dbReference type="Proteomes" id="UP000037460"/>
    </source>
</evidence>
<sequence>MSSATLSLVASLISDVRAGSLISAEQSSSQAAAAAKQAPPGSKQAEEPAPTDPELERRLALLKSVGEECVTEPELRSLLKKPSFILYDGFEPSGRMHIAQGVFKAMNVNKCTAAGGTFIFWVADWFALMNDKMGGDLERIKIVGQYLIHVWTAVGMDMTRVKFMWCADEITKHARGYWTQALDIARRFKIDRLKRCCQIMGRLEDSLTAAQILYPIMQCTDIFFLKADICQLGVDQRKVNMLAREYCDSAGIKLKPIILSHHMLYGLSKGQAKMSKSNKESAIFMEDTSEDVARKITNAFCPRTEETFEEKREEENMQLVEDKLKNPCLDYVQHIIFCLPGAVFTAGGQTYTTFAAVREAFLGGTLSEADLKAGLIGAIDTLLAPVRSHFQESAEAKRILELIIGWMQEPKSERAPPLRRLALLSSGAPTSVVFAPLPSASPSLESAVDTLRCLAAAPTGEKKILWLCDWSAFTLNCLSGGKSREDDHKAIAAANDLFVAALRALAPSLMAEVTVVLQSEALLANSSDYWISVINAGRVFQLSRVRAVDEACDEAGQVLAALMHVADVLATGQPGAPTSICAPPSQLASHLLACEYMQRKEVAEAGLAPPKVLEVPAVSLRLKAGAADAGGYYDVDGELLLFDAQPDVQRKMKKAFCEPGNVAQNPVLSIVEEVVLPFSGERRLVVQRKEENGGHLTFEGSAQLRAAFASGDLHPGDFKPSVRDAVDAVLERVRAAVKADPELGKAQKEVEKVAKCVAKKK</sequence>
<name>A0A0M0J9H8_9EUKA</name>
<dbReference type="GO" id="GO:0005737">
    <property type="term" value="C:cytoplasm"/>
    <property type="evidence" value="ECO:0007669"/>
    <property type="project" value="TreeGrafter"/>
</dbReference>
<keyword evidence="6" id="KW-0067">ATP-binding</keyword>
<evidence type="ECO:0000313" key="13">
    <source>
        <dbReference type="EMBL" id="KOO22878.1"/>
    </source>
</evidence>
<keyword evidence="14" id="KW-1185">Reference proteome</keyword>
<evidence type="ECO:0000256" key="5">
    <source>
        <dbReference type="ARBA" id="ARBA00022741"/>
    </source>
</evidence>
<evidence type="ECO:0000256" key="10">
    <source>
        <dbReference type="ARBA" id="ARBA00048248"/>
    </source>
</evidence>
<dbReference type="FunFam" id="3.40.50.620:FF:000085">
    <property type="entry name" value="Tyrosine--tRNA ligase 1 cytoplasmic"/>
    <property type="match status" value="1"/>
</dbReference>
<comment type="function">
    <text evidence="1">Catalyzes the attachment of tyrosine to tRNA(Tyr) in a two-step reaction: tyrosine is first activated by ATP to form Tyr-AMP and then transferred to the acceptor end of tRNA(Tyr).</text>
</comment>
<dbReference type="GO" id="GO:0006437">
    <property type="term" value="P:tyrosyl-tRNA aminoacylation"/>
    <property type="evidence" value="ECO:0007669"/>
    <property type="project" value="TreeGrafter"/>
</dbReference>
<dbReference type="InterPro" id="IPR002305">
    <property type="entry name" value="aa-tRNA-synth_Ic"/>
</dbReference>
<keyword evidence="8 13" id="KW-0030">Aminoacyl-tRNA synthetase</keyword>
<dbReference type="OrthoDB" id="197206at2759"/>
<keyword evidence="4" id="KW-0436">Ligase</keyword>
<comment type="caution">
    <text evidence="13">The sequence shown here is derived from an EMBL/GenBank/DDBJ whole genome shotgun (WGS) entry which is preliminary data.</text>
</comment>
<dbReference type="PANTHER" id="PTHR46264:SF4">
    <property type="entry name" value="TYROSINE--TRNA LIGASE, CYTOPLASMIC"/>
    <property type="match status" value="1"/>
</dbReference>
<dbReference type="SUPFAM" id="SSF52374">
    <property type="entry name" value="Nucleotidylyl transferase"/>
    <property type="match status" value="2"/>
</dbReference>
<evidence type="ECO:0000256" key="2">
    <source>
        <dbReference type="ARBA" id="ARBA00005594"/>
    </source>
</evidence>
<dbReference type="EMBL" id="JWZX01003243">
    <property type="protein sequence ID" value="KOO22878.1"/>
    <property type="molecule type" value="Genomic_DNA"/>
</dbReference>
<reference evidence="14" key="1">
    <citation type="journal article" date="2015" name="PLoS Genet.">
        <title>Genome Sequence and Transcriptome Analyses of Chrysochromulina tobin: Metabolic Tools for Enhanced Algal Fitness in the Prominent Order Prymnesiales (Haptophyceae).</title>
        <authorList>
            <person name="Hovde B.T."/>
            <person name="Deodato C.R."/>
            <person name="Hunsperger H.M."/>
            <person name="Ryken S.A."/>
            <person name="Yost W."/>
            <person name="Jha R.K."/>
            <person name="Patterson J."/>
            <person name="Monnat R.J. Jr."/>
            <person name="Barlow S.B."/>
            <person name="Starkenburg S.R."/>
            <person name="Cattolico R.A."/>
        </authorList>
    </citation>
    <scope>NUCLEOTIDE SEQUENCE</scope>
    <source>
        <strain evidence="14">CCMP291</strain>
    </source>
</reference>